<dbReference type="EMBL" id="LLXL01003558">
    <property type="protein sequence ID" value="PKK58497.1"/>
    <property type="molecule type" value="Genomic_DNA"/>
</dbReference>
<evidence type="ECO:0000313" key="2">
    <source>
        <dbReference type="Proteomes" id="UP000233469"/>
    </source>
</evidence>
<gene>
    <name evidence="1" type="ORF">RhiirC2_796205</name>
</gene>
<dbReference type="AlphaFoldDB" id="A0A2N1MA55"/>
<organism evidence="1 2">
    <name type="scientific">Rhizophagus irregularis</name>
    <dbReference type="NCBI Taxonomy" id="588596"/>
    <lineage>
        <taxon>Eukaryota</taxon>
        <taxon>Fungi</taxon>
        <taxon>Fungi incertae sedis</taxon>
        <taxon>Mucoromycota</taxon>
        <taxon>Glomeromycotina</taxon>
        <taxon>Glomeromycetes</taxon>
        <taxon>Glomerales</taxon>
        <taxon>Glomeraceae</taxon>
        <taxon>Rhizophagus</taxon>
    </lineage>
</organism>
<sequence>KQLISDEELIENELIEHFKLFAEKKLNSNETLKGINKCWYNEVIQPISESEWDHIIRQLANDKASGIKLCTSWLEPS</sequence>
<protein>
    <submittedName>
        <fullName evidence="1">Uncharacterized protein</fullName>
    </submittedName>
</protein>
<evidence type="ECO:0000313" key="1">
    <source>
        <dbReference type="EMBL" id="PKK58497.1"/>
    </source>
</evidence>
<accession>A0A2N1MA55</accession>
<dbReference type="Proteomes" id="UP000233469">
    <property type="component" value="Unassembled WGS sequence"/>
</dbReference>
<name>A0A2N1MA55_9GLOM</name>
<feature type="non-terminal residue" evidence="1">
    <location>
        <position position="1"/>
    </location>
</feature>
<proteinExistence type="predicted"/>
<reference evidence="1 2" key="1">
    <citation type="submission" date="2016-04" db="EMBL/GenBank/DDBJ databases">
        <title>Genome analyses suggest a sexual origin of heterokaryosis in a supposedly ancient asexual fungus.</title>
        <authorList>
            <person name="Ropars J."/>
            <person name="Sedzielewska K."/>
            <person name="Noel J."/>
            <person name="Charron P."/>
            <person name="Farinelli L."/>
            <person name="Marton T."/>
            <person name="Kruger M."/>
            <person name="Pelin A."/>
            <person name="Brachmann A."/>
            <person name="Corradi N."/>
        </authorList>
    </citation>
    <scope>NUCLEOTIDE SEQUENCE [LARGE SCALE GENOMIC DNA]</scope>
    <source>
        <strain evidence="1 2">C2</strain>
    </source>
</reference>
<reference evidence="1 2" key="2">
    <citation type="submission" date="2017-10" db="EMBL/GenBank/DDBJ databases">
        <title>Extensive intraspecific genome diversity in a model arbuscular mycorrhizal fungus.</title>
        <authorList>
            <person name="Chen E.C.H."/>
            <person name="Morin E."/>
            <person name="Baudet D."/>
            <person name="Noel J."/>
            <person name="Ndikumana S."/>
            <person name="Charron P."/>
            <person name="St-Onge C."/>
            <person name="Giorgi J."/>
            <person name="Grigoriev I.V."/>
            <person name="Roux C."/>
            <person name="Martin F.M."/>
            <person name="Corradi N."/>
        </authorList>
    </citation>
    <scope>NUCLEOTIDE SEQUENCE [LARGE SCALE GENOMIC DNA]</scope>
    <source>
        <strain evidence="1 2">C2</strain>
    </source>
</reference>
<dbReference type="VEuPathDB" id="FungiDB:FUN_013376"/>
<comment type="caution">
    <text evidence="1">The sequence shown here is derived from an EMBL/GenBank/DDBJ whole genome shotgun (WGS) entry which is preliminary data.</text>
</comment>